<dbReference type="EMBL" id="BSNJ01000001">
    <property type="protein sequence ID" value="GLQ19623.1"/>
    <property type="molecule type" value="Genomic_DNA"/>
</dbReference>
<reference evidence="1" key="1">
    <citation type="journal article" date="2014" name="Int. J. Syst. Evol. Microbiol.">
        <title>Complete genome of a new Firmicutes species belonging to the dominant human colonic microbiota ('Ruminococcus bicirculans') reveals two chromosomes and a selective capacity to utilize plant glucans.</title>
        <authorList>
            <consortium name="NISC Comparative Sequencing Program"/>
            <person name="Wegmann U."/>
            <person name="Louis P."/>
            <person name="Goesmann A."/>
            <person name="Henrissat B."/>
            <person name="Duncan S.H."/>
            <person name="Flint H.J."/>
        </authorList>
    </citation>
    <scope>NUCLEOTIDE SEQUENCE</scope>
    <source>
        <strain evidence="1">NBRC 108216</strain>
    </source>
</reference>
<gene>
    <name evidence="1" type="ORF">GCM10007854_05780</name>
</gene>
<accession>A0ABQ5UWF5</accession>
<keyword evidence="2" id="KW-1185">Reference proteome</keyword>
<proteinExistence type="predicted"/>
<sequence length="69" mass="7880">MVEYPSDKREACNTGQMSALTNKGEGRVQLFARLSRQTIHRTFTLFLGLTFIPFWHTPSRTEAHTPDAL</sequence>
<dbReference type="Proteomes" id="UP001161390">
    <property type="component" value="Unassembled WGS sequence"/>
</dbReference>
<evidence type="ECO:0000313" key="2">
    <source>
        <dbReference type="Proteomes" id="UP001161390"/>
    </source>
</evidence>
<name>A0ABQ5UWF5_9PROT</name>
<reference evidence="1" key="2">
    <citation type="submission" date="2023-01" db="EMBL/GenBank/DDBJ databases">
        <title>Draft genome sequence of Algimonas porphyrae strain NBRC 108216.</title>
        <authorList>
            <person name="Sun Q."/>
            <person name="Mori K."/>
        </authorList>
    </citation>
    <scope>NUCLEOTIDE SEQUENCE</scope>
    <source>
        <strain evidence="1">NBRC 108216</strain>
    </source>
</reference>
<organism evidence="1 2">
    <name type="scientific">Algimonas porphyrae</name>
    <dbReference type="NCBI Taxonomy" id="1128113"/>
    <lineage>
        <taxon>Bacteria</taxon>
        <taxon>Pseudomonadati</taxon>
        <taxon>Pseudomonadota</taxon>
        <taxon>Alphaproteobacteria</taxon>
        <taxon>Maricaulales</taxon>
        <taxon>Robiginitomaculaceae</taxon>
        <taxon>Algimonas</taxon>
    </lineage>
</organism>
<protein>
    <submittedName>
        <fullName evidence="1">Uncharacterized protein</fullName>
    </submittedName>
</protein>
<evidence type="ECO:0000313" key="1">
    <source>
        <dbReference type="EMBL" id="GLQ19623.1"/>
    </source>
</evidence>
<comment type="caution">
    <text evidence="1">The sequence shown here is derived from an EMBL/GenBank/DDBJ whole genome shotgun (WGS) entry which is preliminary data.</text>
</comment>